<organism evidence="1 2">
    <name type="scientific">Histidinibacterium lentulum</name>
    <dbReference type="NCBI Taxonomy" id="2480588"/>
    <lineage>
        <taxon>Bacteria</taxon>
        <taxon>Pseudomonadati</taxon>
        <taxon>Pseudomonadota</taxon>
        <taxon>Alphaproteobacteria</taxon>
        <taxon>Rhodobacterales</taxon>
        <taxon>Paracoccaceae</taxon>
        <taxon>Histidinibacterium</taxon>
    </lineage>
</organism>
<proteinExistence type="predicted"/>
<evidence type="ECO:0000313" key="2">
    <source>
        <dbReference type="Proteomes" id="UP000268016"/>
    </source>
</evidence>
<gene>
    <name evidence="1" type="ORF">EAT49_17525</name>
</gene>
<dbReference type="RefSeq" id="WP_123643610.1">
    <property type="nucleotide sequence ID" value="NZ_ML119090.1"/>
</dbReference>
<dbReference type="Proteomes" id="UP000268016">
    <property type="component" value="Unassembled WGS sequence"/>
</dbReference>
<sequence>MNIYSILMEWEFQYRDAGQYGWAGWAEDRTDAELQCRKDMARAEPELFAEDPPEQVGGEVLDIVEGALVWAAPDVADKLEELVARKAGATHDELVVLLELLRPRDALSFP</sequence>
<dbReference type="EMBL" id="RDRB01000010">
    <property type="protein sequence ID" value="ROT98070.1"/>
    <property type="molecule type" value="Genomic_DNA"/>
</dbReference>
<dbReference type="AlphaFoldDB" id="A0A3N2QSC8"/>
<comment type="caution">
    <text evidence="1">The sequence shown here is derived from an EMBL/GenBank/DDBJ whole genome shotgun (WGS) entry which is preliminary data.</text>
</comment>
<evidence type="ECO:0000313" key="1">
    <source>
        <dbReference type="EMBL" id="ROT98070.1"/>
    </source>
</evidence>
<reference evidence="1 2" key="1">
    <citation type="submission" date="2018-10" db="EMBL/GenBank/DDBJ databases">
        <title>Histidinibacterium lentulum gen. nov., sp. nov., a marine bacterium from the culture broth of Picochlorum sp. 122.</title>
        <authorList>
            <person name="Wang G."/>
        </authorList>
    </citation>
    <scope>NUCLEOTIDE SEQUENCE [LARGE SCALE GENOMIC DNA]</scope>
    <source>
        <strain evidence="1 2">B17</strain>
    </source>
</reference>
<protein>
    <submittedName>
        <fullName evidence="1">Uncharacterized protein</fullName>
    </submittedName>
</protein>
<name>A0A3N2QSC8_9RHOB</name>
<accession>A0A3N2QSC8</accession>
<keyword evidence="2" id="KW-1185">Reference proteome</keyword>